<protein>
    <submittedName>
        <fullName evidence="1">Uncharacterized protein</fullName>
    </submittedName>
</protein>
<dbReference type="AlphaFoldDB" id="A0A192GZL7"/>
<proteinExistence type="predicted"/>
<sequence length="154" mass="17053">MLWLMGVLLIAAIALLVYLYGIQKQLEYHALMSWMYTILFGALAVVFLIETLEKVTIGGKIINLILAVACVAGAFLRAGLTQTGILTDSVLFSYTAYAHIKKVTLRATKQGIQAIFQTDKERVIALDFQQNMTDLNQFLEDKLPAETAIVVQKG</sequence>
<organism evidence="1 2">
    <name type="scientific">Loigolactobacillus backii</name>
    <dbReference type="NCBI Taxonomy" id="375175"/>
    <lineage>
        <taxon>Bacteria</taxon>
        <taxon>Bacillati</taxon>
        <taxon>Bacillota</taxon>
        <taxon>Bacilli</taxon>
        <taxon>Lactobacillales</taxon>
        <taxon>Lactobacillaceae</taxon>
        <taxon>Loigolactobacillus</taxon>
    </lineage>
</organism>
<dbReference type="GeneID" id="42980837"/>
<accession>A0A192GZL7</accession>
<reference evidence="1 2" key="1">
    <citation type="submission" date="2016-03" db="EMBL/GenBank/DDBJ databases">
        <title>Pediococcus and Lactobacillus from brewery environment - whole genome sequencing and assembly.</title>
        <authorList>
            <person name="Behr J."/>
            <person name="Geissler A.J."/>
            <person name="Vogel R.F."/>
        </authorList>
    </citation>
    <scope>NUCLEOTIDE SEQUENCE [LARGE SCALE GENOMIC DNA]</scope>
    <source>
        <strain evidence="1 2">TMW 1.1989</strain>
    </source>
</reference>
<dbReference type="KEGG" id="lbt:AYR52_00395"/>
<gene>
    <name evidence="1" type="ORF">AYR53_01120</name>
</gene>
<dbReference type="RefSeq" id="WP_068222305.1">
    <property type="nucleotide sequence ID" value="NZ_CP014623.1"/>
</dbReference>
<dbReference type="EMBL" id="CP014873">
    <property type="protein sequence ID" value="ANK61483.1"/>
    <property type="molecule type" value="Genomic_DNA"/>
</dbReference>
<evidence type="ECO:0000313" key="2">
    <source>
        <dbReference type="Proteomes" id="UP000078582"/>
    </source>
</evidence>
<keyword evidence="2" id="KW-1185">Reference proteome</keyword>
<dbReference type="Proteomes" id="UP000078582">
    <property type="component" value="Chromosome"/>
</dbReference>
<name>A0A192GZL7_9LACO</name>
<evidence type="ECO:0000313" key="1">
    <source>
        <dbReference type="EMBL" id="ANK61483.1"/>
    </source>
</evidence>